<organism evidence="2 3">
    <name type="scientific">Streptomyces buecherae</name>
    <dbReference type="NCBI Taxonomy" id="2763006"/>
    <lineage>
        <taxon>Bacteria</taxon>
        <taxon>Bacillati</taxon>
        <taxon>Actinomycetota</taxon>
        <taxon>Actinomycetes</taxon>
        <taxon>Kitasatosporales</taxon>
        <taxon>Streptomycetaceae</taxon>
        <taxon>Streptomyces</taxon>
    </lineage>
</organism>
<dbReference type="SUPFAM" id="SSF69322">
    <property type="entry name" value="Tricorn protease domain 2"/>
    <property type="match status" value="1"/>
</dbReference>
<dbReference type="AlphaFoldDB" id="A0A7H8NBK6"/>
<dbReference type="Gene3D" id="2.130.10.10">
    <property type="entry name" value="YVTN repeat-like/Quinoprotein amine dehydrogenase"/>
    <property type="match status" value="1"/>
</dbReference>
<sequence length="580" mass="61897">MSQPLRIVPDEPFPEVGTAFHTALSADGRWLAVVGHLGGTFSRSRTVDLPHGSRPTPRVLVYRRADLSYHRTVAVPGESVDTLAFHPTLPLLAVGTGEGDEYARHGTLLLADVVTGRQSRVVRADAGVAALRWRDADTLDVLLTGTDHDLASEGLIRYAESAVPRPPSGDWLTLAPEPEETSEPSDAPEPAPLAVRQPAAPHWAARLPEVDVPARHAELRELAAAVGRDWRARRAVWAVAALRDGRVLAARENNLLECWSPEGRRMWTVPPPAESFQYVGLQLQVTPDERTARVTVATGTSDNRRSTVLAISLADGSVRTEHRLRYPALLASRADGVWAARDTCELFPAPPSWSPSATLLFAPDGTPLGAVPLGHYDPRTELTVRRAPDLYALVVRDRPAPPGTETDAARADAVKGPYAYAVEQARLARQETWLARVSLGEPDAHGAVEPLFPLGPRTAVRGGPAVYVDDAAGPALILATADSGTPRLTRRALPHGEPTWSLPTDSAIAGVDLHANTLYAATATGDLLTLSPDTGTLHTRHPLASPGGHPFTPLALTTTPTGDVVIGTLEGRLLVRGASA</sequence>
<dbReference type="InterPro" id="IPR015943">
    <property type="entry name" value="WD40/YVTN_repeat-like_dom_sf"/>
</dbReference>
<dbReference type="EMBL" id="CP054929">
    <property type="protein sequence ID" value="QKW51855.1"/>
    <property type="molecule type" value="Genomic_DNA"/>
</dbReference>
<gene>
    <name evidence="2" type="ORF">HUT08_22575</name>
</gene>
<evidence type="ECO:0000313" key="3">
    <source>
        <dbReference type="Proteomes" id="UP000509303"/>
    </source>
</evidence>
<dbReference type="RefSeq" id="WP_176163563.1">
    <property type="nucleotide sequence ID" value="NZ_CP054929.1"/>
</dbReference>
<proteinExistence type="predicted"/>
<accession>A0A7H8NBK6</accession>
<reference evidence="2 3" key="1">
    <citation type="submission" date="2020-06" db="EMBL/GenBank/DDBJ databases">
        <title>Genome mining for natural products.</title>
        <authorList>
            <person name="Zhang B."/>
            <person name="Shi J."/>
            <person name="Ge H."/>
        </authorList>
    </citation>
    <scope>NUCLEOTIDE SEQUENCE [LARGE SCALE GENOMIC DNA]</scope>
    <source>
        <strain evidence="2 3">NA00687</strain>
    </source>
</reference>
<name>A0A7H8NBK6_9ACTN</name>
<evidence type="ECO:0000256" key="1">
    <source>
        <dbReference type="SAM" id="MobiDB-lite"/>
    </source>
</evidence>
<feature type="region of interest" description="Disordered" evidence="1">
    <location>
        <begin position="165"/>
        <end position="193"/>
    </location>
</feature>
<dbReference type="Proteomes" id="UP000509303">
    <property type="component" value="Chromosome"/>
</dbReference>
<protein>
    <submittedName>
        <fullName evidence="2">Uncharacterized protein</fullName>
    </submittedName>
</protein>
<keyword evidence="3" id="KW-1185">Reference proteome</keyword>
<evidence type="ECO:0000313" key="2">
    <source>
        <dbReference type="EMBL" id="QKW51855.1"/>
    </source>
</evidence>